<protein>
    <submittedName>
        <fullName evidence="2">Uncharacterized protein</fullName>
    </submittedName>
</protein>
<organism evidence="2 3">
    <name type="scientific">Pleurotus ostreatus</name>
    <name type="common">Oyster mushroom</name>
    <name type="synonym">White-rot fungus</name>
    <dbReference type="NCBI Taxonomy" id="5322"/>
    <lineage>
        <taxon>Eukaryota</taxon>
        <taxon>Fungi</taxon>
        <taxon>Dikarya</taxon>
        <taxon>Basidiomycota</taxon>
        <taxon>Agaricomycotina</taxon>
        <taxon>Agaricomycetes</taxon>
        <taxon>Agaricomycetidae</taxon>
        <taxon>Agaricales</taxon>
        <taxon>Pleurotineae</taxon>
        <taxon>Pleurotaceae</taxon>
        <taxon>Pleurotus</taxon>
    </lineage>
</organism>
<feature type="compositionally biased region" description="Basic and acidic residues" evidence="1">
    <location>
        <begin position="435"/>
        <end position="449"/>
    </location>
</feature>
<evidence type="ECO:0000313" key="2">
    <source>
        <dbReference type="EMBL" id="KAF7422986.1"/>
    </source>
</evidence>
<dbReference type="Proteomes" id="UP000623687">
    <property type="component" value="Unassembled WGS sequence"/>
</dbReference>
<dbReference type="VEuPathDB" id="FungiDB:PC9H_011150"/>
<comment type="caution">
    <text evidence="2">The sequence shown here is derived from an EMBL/GenBank/DDBJ whole genome shotgun (WGS) entry which is preliminary data.</text>
</comment>
<reference evidence="2" key="1">
    <citation type="submission" date="2019-07" db="EMBL/GenBank/DDBJ databases">
        <authorList>
            <person name="Palmer J.M."/>
        </authorList>
    </citation>
    <scope>NUCLEOTIDE SEQUENCE</scope>
    <source>
        <strain evidence="2">PC9</strain>
    </source>
</reference>
<name>A0A8H6ZNT1_PLEOS</name>
<keyword evidence="3" id="KW-1185">Reference proteome</keyword>
<dbReference type="GeneID" id="59380968"/>
<dbReference type="OrthoDB" id="2755229at2759"/>
<dbReference type="AlphaFoldDB" id="A0A8H6ZNT1"/>
<dbReference type="EMBL" id="JACETU010000008">
    <property type="protein sequence ID" value="KAF7422986.1"/>
    <property type="molecule type" value="Genomic_DNA"/>
</dbReference>
<accession>A0A8H6ZNT1</accession>
<feature type="compositionally biased region" description="Basic and acidic residues" evidence="1">
    <location>
        <begin position="7"/>
        <end position="36"/>
    </location>
</feature>
<sequence>MKRAKRTRDDEPIPRRIEMPNGDLPKRKVPEAKRMRMQVDDPIDLYANGKRMTKKLPKPRAKYRPYAPPNFDCLGPETYQSIAATRHIEIVNVEPGHDGFPTKRVEARLRGCTSTPLPPELVAPNPHWGQIPEDTQTTATTIPFTTAPLPRVAHKNSTMIGNMREGLKRRLEQTKGITMLIIPFGAGNRFTRENPNYPGQVTAFLQSLRGAGTSQIVVVPPSHQFTPPTRAQFAMPFAYVATNIPPELKRLLERRQTFAFQIDGKKHAFNAVAVPNDAPTSWVIANFAGGSIADNPNEMRSALEAIINTLFEDAYVTREIDKALATKGVGGSVQERKIIALSSLSLTLIQRKNERGENSPIWQLAGRPIHDNHKDHRMWLKTIRRITFELDDMKSLSSTTETVGCVWCKAETHSSESCPFPKLKDWKGPTPDAEEFVRPEPPYRPDAGKRKTKPTGIGKKGKKNRRRPEDRQPGHTRS</sequence>
<gene>
    <name evidence="2" type="ORF">PC9H_011150</name>
</gene>
<feature type="region of interest" description="Disordered" evidence="1">
    <location>
        <begin position="1"/>
        <end position="36"/>
    </location>
</feature>
<feature type="region of interest" description="Disordered" evidence="1">
    <location>
        <begin position="415"/>
        <end position="478"/>
    </location>
</feature>
<feature type="compositionally biased region" description="Basic and acidic residues" evidence="1">
    <location>
        <begin position="467"/>
        <end position="478"/>
    </location>
</feature>
<evidence type="ECO:0000256" key="1">
    <source>
        <dbReference type="SAM" id="MobiDB-lite"/>
    </source>
</evidence>
<evidence type="ECO:0000313" key="3">
    <source>
        <dbReference type="Proteomes" id="UP000623687"/>
    </source>
</evidence>
<proteinExistence type="predicted"/>
<dbReference type="RefSeq" id="XP_036628018.1">
    <property type="nucleotide sequence ID" value="XM_036780635.1"/>
</dbReference>